<dbReference type="EMBL" id="CP003349">
    <property type="protein sequence ID" value="AFD05209.1"/>
    <property type="molecule type" value="Genomic_DNA"/>
</dbReference>
<evidence type="ECO:0000256" key="1">
    <source>
        <dbReference type="SAM" id="SignalP"/>
    </source>
</evidence>
<dbReference type="Pfam" id="PF11751">
    <property type="entry name" value="PorP_SprF"/>
    <property type="match status" value="1"/>
</dbReference>
<reference evidence="2" key="1">
    <citation type="submission" date="2012-02" db="EMBL/GenBank/DDBJ databases">
        <title>The complete genome of Solitalea canadensis DSM 3403.</title>
        <authorList>
            <consortium name="US DOE Joint Genome Institute (JGI-PGF)"/>
            <person name="Lucas S."/>
            <person name="Copeland A."/>
            <person name="Lapidus A."/>
            <person name="Glavina del Rio T."/>
            <person name="Dalin E."/>
            <person name="Tice H."/>
            <person name="Bruce D."/>
            <person name="Goodwin L."/>
            <person name="Pitluck S."/>
            <person name="Peters L."/>
            <person name="Ovchinnikova G."/>
            <person name="Lu M."/>
            <person name="Kyrpides N."/>
            <person name="Mavromatis K."/>
            <person name="Ivanova N."/>
            <person name="Brettin T."/>
            <person name="Detter J.C."/>
            <person name="Han C."/>
            <person name="Larimer F."/>
            <person name="Land M."/>
            <person name="Hauser L."/>
            <person name="Markowitz V."/>
            <person name="Cheng J.-F."/>
            <person name="Hugenholtz P."/>
            <person name="Woyke T."/>
            <person name="Wu D."/>
            <person name="Spring S."/>
            <person name="Schroeder M."/>
            <person name="Kopitz M."/>
            <person name="Brambilla E."/>
            <person name="Klenk H.-P."/>
            <person name="Eisen J.A."/>
        </authorList>
    </citation>
    <scope>NUCLEOTIDE SEQUENCE</scope>
    <source>
        <strain evidence="2">DSM 3403</strain>
    </source>
</reference>
<evidence type="ECO:0000313" key="3">
    <source>
        <dbReference type="Proteomes" id="UP000007590"/>
    </source>
</evidence>
<dbReference type="OrthoDB" id="1493187at2"/>
<dbReference type="Proteomes" id="UP000007590">
    <property type="component" value="Chromosome"/>
</dbReference>
<sequence length="334" mass="37755">MKRIYKVVATVLLAISANSTFAQQNVQFSQYVFNGLAVNPAYAGYKEEWTAQVLYRTQWVNLPGAPKTGTLSIDGLTDFNRKNMGLGFQVTTDQLGPQKTFSAYANYSYRLRLDEYDTKRLCFGLGLGISQYSLTGDDLTYIDLDDQGIPVGTQSTMSPDLRFGVYYYSPNFYAGASVMDLFADYMATKLQGVDATFPVIKKTRHYYVTAGGLIQLNEKISWKPSFLVKDDFNGPTNLDLTSFLAYDNKVWLGASWRTGIKLWGQDHLKSNLRMADAYSILAQFYVSDRFRVGYAYDHSLNDLSSYEDGSHEISLSFSIPSRKRAEKVLSPRYF</sequence>
<dbReference type="STRING" id="929556.Solca_0051"/>
<protein>
    <submittedName>
        <fullName evidence="2">Bacteroidetes-specific putative membrane protein</fullName>
    </submittedName>
</protein>
<evidence type="ECO:0000313" key="2">
    <source>
        <dbReference type="EMBL" id="AFD05209.1"/>
    </source>
</evidence>
<accession>H8KSR5</accession>
<dbReference type="NCBIfam" id="TIGR03519">
    <property type="entry name" value="T9SS_PorP_fam"/>
    <property type="match status" value="1"/>
</dbReference>
<dbReference type="HOGENOM" id="CLU_068235_0_1_10"/>
<dbReference type="AlphaFoldDB" id="H8KSR5"/>
<keyword evidence="3" id="KW-1185">Reference proteome</keyword>
<dbReference type="InterPro" id="IPR019861">
    <property type="entry name" value="PorP/SprF_Bacteroidetes"/>
</dbReference>
<feature type="signal peptide" evidence="1">
    <location>
        <begin position="1"/>
        <end position="22"/>
    </location>
</feature>
<gene>
    <name evidence="2" type="ordered locus">Solca_0051</name>
</gene>
<organism evidence="2 3">
    <name type="scientific">Solitalea canadensis (strain ATCC 29591 / DSM 3403 / JCM 21819 / LMG 8368 / NBRC 15130 / NCIMB 12057 / USAM 9D)</name>
    <name type="common">Flexibacter canadensis</name>
    <dbReference type="NCBI Taxonomy" id="929556"/>
    <lineage>
        <taxon>Bacteria</taxon>
        <taxon>Pseudomonadati</taxon>
        <taxon>Bacteroidota</taxon>
        <taxon>Sphingobacteriia</taxon>
        <taxon>Sphingobacteriales</taxon>
        <taxon>Sphingobacteriaceae</taxon>
        <taxon>Solitalea</taxon>
    </lineage>
</organism>
<name>H8KSR5_SOLCM</name>
<dbReference type="RefSeq" id="WP_014678437.1">
    <property type="nucleotide sequence ID" value="NC_017770.1"/>
</dbReference>
<dbReference type="eggNOG" id="COG3064">
    <property type="taxonomic scope" value="Bacteria"/>
</dbReference>
<dbReference type="KEGG" id="scn:Solca_0051"/>
<keyword evidence="1" id="KW-0732">Signal</keyword>
<feature type="chain" id="PRO_5003615265" evidence="1">
    <location>
        <begin position="23"/>
        <end position="334"/>
    </location>
</feature>
<proteinExistence type="predicted"/>